<reference evidence="3 4" key="1">
    <citation type="journal article" date="2014" name="BMC Genomics">
        <title>Genome sequencing of four Aureobasidium pullulans varieties: biotechnological potential, stress tolerance, and description of new species.</title>
        <authorList>
            <person name="Gostin Ar C."/>
            <person name="Ohm R.A."/>
            <person name="Kogej T."/>
            <person name="Sonjak S."/>
            <person name="Turk M."/>
            <person name="Zajc J."/>
            <person name="Zalar P."/>
            <person name="Grube M."/>
            <person name="Sun H."/>
            <person name="Han J."/>
            <person name="Sharma A."/>
            <person name="Chiniquy J."/>
            <person name="Ngan C.Y."/>
            <person name="Lipzen A."/>
            <person name="Barry K."/>
            <person name="Grigoriev I.V."/>
            <person name="Gunde-Cimerman N."/>
        </authorList>
    </citation>
    <scope>NUCLEOTIDE SEQUENCE [LARGE SCALE GENOMIC DNA]</scope>
    <source>
        <strain evidence="3 4">CBS 147.97</strain>
    </source>
</reference>
<dbReference type="EMBL" id="KL584704">
    <property type="protein sequence ID" value="KEQ76261.1"/>
    <property type="molecule type" value="Genomic_DNA"/>
</dbReference>
<dbReference type="OrthoDB" id="3881562at2759"/>
<evidence type="ECO:0000313" key="4">
    <source>
        <dbReference type="Proteomes" id="UP000027730"/>
    </source>
</evidence>
<sequence length="115" mass="12599">MATPTPTFNLGTSSEPIHVPKVALAIIITFSVVSLVALAIAIWILFRYTCSSRGRRDGYAIRDGRNEHTQWWKHANPPAESTNSSEVSHVGIIPAPELAPEDGNLRSRYTGERSA</sequence>
<accession>A0A074XNU5</accession>
<name>A0A074XNU5_9PEZI</name>
<evidence type="ECO:0000313" key="3">
    <source>
        <dbReference type="EMBL" id="KEQ76261.1"/>
    </source>
</evidence>
<dbReference type="Proteomes" id="UP000027730">
    <property type="component" value="Unassembled WGS sequence"/>
</dbReference>
<dbReference type="RefSeq" id="XP_013430533.1">
    <property type="nucleotide sequence ID" value="XM_013575079.1"/>
</dbReference>
<keyword evidence="4" id="KW-1185">Reference proteome</keyword>
<dbReference type="GeneID" id="25416452"/>
<gene>
    <name evidence="3" type="ORF">M436DRAFT_79512</name>
</gene>
<feature type="transmembrane region" description="Helical" evidence="2">
    <location>
        <begin position="22"/>
        <end position="46"/>
    </location>
</feature>
<dbReference type="AlphaFoldDB" id="A0A074XNU5"/>
<evidence type="ECO:0000256" key="2">
    <source>
        <dbReference type="SAM" id="Phobius"/>
    </source>
</evidence>
<feature type="compositionally biased region" description="Basic and acidic residues" evidence="1">
    <location>
        <begin position="103"/>
        <end position="115"/>
    </location>
</feature>
<evidence type="ECO:0000256" key="1">
    <source>
        <dbReference type="SAM" id="MobiDB-lite"/>
    </source>
</evidence>
<organism evidence="3 4">
    <name type="scientific">Aureobasidium namibiae CBS 147.97</name>
    <dbReference type="NCBI Taxonomy" id="1043004"/>
    <lineage>
        <taxon>Eukaryota</taxon>
        <taxon>Fungi</taxon>
        <taxon>Dikarya</taxon>
        <taxon>Ascomycota</taxon>
        <taxon>Pezizomycotina</taxon>
        <taxon>Dothideomycetes</taxon>
        <taxon>Dothideomycetidae</taxon>
        <taxon>Dothideales</taxon>
        <taxon>Saccotheciaceae</taxon>
        <taxon>Aureobasidium</taxon>
    </lineage>
</organism>
<keyword evidence="2" id="KW-0812">Transmembrane</keyword>
<keyword evidence="2" id="KW-0472">Membrane</keyword>
<feature type="region of interest" description="Disordered" evidence="1">
    <location>
        <begin position="92"/>
        <end position="115"/>
    </location>
</feature>
<proteinExistence type="predicted"/>
<protein>
    <submittedName>
        <fullName evidence="3">Uncharacterized protein</fullName>
    </submittedName>
</protein>
<keyword evidence="2" id="KW-1133">Transmembrane helix</keyword>
<dbReference type="HOGENOM" id="CLU_2133029_0_0_1"/>